<feature type="compositionally biased region" description="Acidic residues" evidence="1">
    <location>
        <begin position="155"/>
        <end position="185"/>
    </location>
</feature>
<comment type="caution">
    <text evidence="3">The sequence shown here is derived from an EMBL/GenBank/DDBJ whole genome shotgun (WGS) entry which is preliminary data.</text>
</comment>
<keyword evidence="4" id="KW-1185">Reference proteome</keyword>
<dbReference type="PANTHER" id="PTHR35711:SF1">
    <property type="entry name" value="ECTODERMAL, ISOFORM F"/>
    <property type="match status" value="1"/>
</dbReference>
<dbReference type="OrthoDB" id="5410873at2759"/>
<feature type="domain" description="F-box" evidence="2">
    <location>
        <begin position="3"/>
        <end position="48"/>
    </location>
</feature>
<dbReference type="Proteomes" id="UP000622797">
    <property type="component" value="Unassembled WGS sequence"/>
</dbReference>
<feature type="compositionally biased region" description="Acidic residues" evidence="1">
    <location>
        <begin position="87"/>
        <end position="100"/>
    </location>
</feature>
<accession>A0A8H4TYC1</accession>
<reference evidence="3" key="1">
    <citation type="journal article" date="2020" name="BMC Genomics">
        <title>Correction to: Identification and distribution of gene clusters required for synthesis of sphingolipid metabolism inhibitors in diverse species of the filamentous fungus Fusarium.</title>
        <authorList>
            <person name="Kim H.S."/>
            <person name="Lohmar J.M."/>
            <person name="Busman M."/>
            <person name="Brown D.W."/>
            <person name="Naumann T.A."/>
            <person name="Divon H.H."/>
            <person name="Lysoe E."/>
            <person name="Uhlig S."/>
            <person name="Proctor R.H."/>
        </authorList>
    </citation>
    <scope>NUCLEOTIDE SEQUENCE</scope>
    <source>
        <strain evidence="3">NRRL 20472</strain>
    </source>
</reference>
<organism evidence="3 4">
    <name type="scientific">Fusarium sarcochroum</name>
    <dbReference type="NCBI Taxonomy" id="1208366"/>
    <lineage>
        <taxon>Eukaryota</taxon>
        <taxon>Fungi</taxon>
        <taxon>Dikarya</taxon>
        <taxon>Ascomycota</taxon>
        <taxon>Pezizomycotina</taxon>
        <taxon>Sordariomycetes</taxon>
        <taxon>Hypocreomycetidae</taxon>
        <taxon>Hypocreales</taxon>
        <taxon>Nectriaceae</taxon>
        <taxon>Fusarium</taxon>
        <taxon>Fusarium lateritium species complex</taxon>
    </lineage>
</organism>
<proteinExistence type="predicted"/>
<feature type="region of interest" description="Disordered" evidence="1">
    <location>
        <begin position="86"/>
        <end position="193"/>
    </location>
</feature>
<name>A0A8H4TYC1_9HYPO</name>
<feature type="compositionally biased region" description="Acidic residues" evidence="1">
    <location>
        <begin position="119"/>
        <end position="132"/>
    </location>
</feature>
<gene>
    <name evidence="3" type="ORF">FSARC_5905</name>
</gene>
<protein>
    <recommendedName>
        <fullName evidence="2">F-box domain-containing protein</fullName>
    </recommendedName>
</protein>
<dbReference type="InterPro" id="IPR001810">
    <property type="entry name" value="F-box_dom"/>
</dbReference>
<dbReference type="EMBL" id="JABEXW010000294">
    <property type="protein sequence ID" value="KAF4966396.1"/>
    <property type="molecule type" value="Genomic_DNA"/>
</dbReference>
<dbReference type="PROSITE" id="PS50181">
    <property type="entry name" value="FBOX"/>
    <property type="match status" value="1"/>
</dbReference>
<evidence type="ECO:0000313" key="4">
    <source>
        <dbReference type="Proteomes" id="UP000622797"/>
    </source>
</evidence>
<evidence type="ECO:0000259" key="2">
    <source>
        <dbReference type="PROSITE" id="PS50181"/>
    </source>
</evidence>
<sequence length="545" mass="62513">MTVSSLERLPPELVVTIVDQLSHDDRKNLSLVNSAIRDTIASTLFRGLKVDCPLPEDHIGEAVVRKFGHHVLNLHLYVTFFPNKTQDEEEEADAESEGEEGSVNGDGSENEGEAHGESEQEEDEEEEDEEDKDYNKFKKACLSDTFPPPITKDTAEEEDAEENGQEGQEGDDNDDEEKKEEEEEPEKWYWTNPPESVWARKAADATVVQDLIQFKGLPRCTILSLHTNGDEDFEVDEDWDDNDIGNNSIYFCCEPEDWEEVKEKEEKYAWRAALRDMYHDIAKLSKVEDLRIFNFLPRKASSWQATEWEEFLGRLRSMTLYPYGGDNGAGWQVITLPGFNAFFDELSATVFRHAKALEYLKIVGNEDGFLDCDSVRLSPGIMPELRVLHVEYMAATSILTHFLAQKPPVLEEIHIVNCVAQEMSRDGDTQPAWAQLWKALRQSSIRVVYKPAKTAPLTDDEDFHEGEEKWVPPDDEEENVKQLRKKLKEDPSLVVWPYAEPDDKYGFLSTNVDANLENFEKGEDNREYGLLLAEMEQKKERISMR</sequence>
<dbReference type="Pfam" id="PF00646">
    <property type="entry name" value="F-box"/>
    <property type="match status" value="1"/>
</dbReference>
<dbReference type="PANTHER" id="PTHR35711">
    <property type="entry name" value="EXPRESSED PROTEIN"/>
    <property type="match status" value="1"/>
</dbReference>
<dbReference type="AlphaFoldDB" id="A0A8H4TYC1"/>
<evidence type="ECO:0000256" key="1">
    <source>
        <dbReference type="SAM" id="MobiDB-lite"/>
    </source>
</evidence>
<evidence type="ECO:0000313" key="3">
    <source>
        <dbReference type="EMBL" id="KAF4966396.1"/>
    </source>
</evidence>
<reference evidence="3" key="2">
    <citation type="submission" date="2020-05" db="EMBL/GenBank/DDBJ databases">
        <authorList>
            <person name="Kim H.-S."/>
            <person name="Proctor R.H."/>
            <person name="Brown D.W."/>
        </authorList>
    </citation>
    <scope>NUCLEOTIDE SEQUENCE</scope>
    <source>
        <strain evidence="3">NRRL 20472</strain>
    </source>
</reference>